<dbReference type="Proteomes" id="UP000439522">
    <property type="component" value="Unassembled WGS sequence"/>
</dbReference>
<dbReference type="EMBL" id="WTZA01000001">
    <property type="protein sequence ID" value="MXO75646.1"/>
    <property type="molecule type" value="Genomic_DNA"/>
</dbReference>
<organism evidence="2 3">
    <name type="scientific">Tsuneonella aeria</name>
    <dbReference type="NCBI Taxonomy" id="1837929"/>
    <lineage>
        <taxon>Bacteria</taxon>
        <taxon>Pseudomonadati</taxon>
        <taxon>Pseudomonadota</taxon>
        <taxon>Alphaproteobacteria</taxon>
        <taxon>Sphingomonadales</taxon>
        <taxon>Erythrobacteraceae</taxon>
        <taxon>Tsuneonella</taxon>
    </lineage>
</organism>
<protein>
    <submittedName>
        <fullName evidence="2">Uncharacterized protein</fullName>
    </submittedName>
</protein>
<dbReference type="AlphaFoldDB" id="A0A6I4TG89"/>
<feature type="compositionally biased region" description="Polar residues" evidence="1">
    <location>
        <begin position="41"/>
        <end position="53"/>
    </location>
</feature>
<feature type="compositionally biased region" description="Basic and acidic residues" evidence="1">
    <location>
        <begin position="93"/>
        <end position="105"/>
    </location>
</feature>
<comment type="caution">
    <text evidence="2">The sequence shown here is derived from an EMBL/GenBank/DDBJ whole genome shotgun (WGS) entry which is preliminary data.</text>
</comment>
<proteinExistence type="predicted"/>
<keyword evidence="3" id="KW-1185">Reference proteome</keyword>
<accession>A0A6I4TG89</accession>
<evidence type="ECO:0000313" key="2">
    <source>
        <dbReference type="EMBL" id="MXO75646.1"/>
    </source>
</evidence>
<evidence type="ECO:0000256" key="1">
    <source>
        <dbReference type="SAM" id="MobiDB-lite"/>
    </source>
</evidence>
<reference evidence="2 3" key="1">
    <citation type="submission" date="2019-12" db="EMBL/GenBank/DDBJ databases">
        <title>Genomic-based taxomic classification of the family Erythrobacteraceae.</title>
        <authorList>
            <person name="Xu L."/>
        </authorList>
    </citation>
    <scope>NUCLEOTIDE SEQUENCE [LARGE SCALE GENOMIC DNA]</scope>
    <source>
        <strain evidence="2 3">100921-2</strain>
    </source>
</reference>
<feature type="compositionally biased region" description="Polar residues" evidence="1">
    <location>
        <begin position="1"/>
        <end position="18"/>
    </location>
</feature>
<dbReference type="RefSeq" id="WP_160611266.1">
    <property type="nucleotide sequence ID" value="NZ_WTZA01000001.1"/>
</dbReference>
<gene>
    <name evidence="2" type="ORF">GRI40_10500</name>
</gene>
<evidence type="ECO:0000313" key="3">
    <source>
        <dbReference type="Proteomes" id="UP000439522"/>
    </source>
</evidence>
<feature type="region of interest" description="Disordered" evidence="1">
    <location>
        <begin position="1"/>
        <end position="112"/>
    </location>
</feature>
<sequence>MPQDSNSSSSGKAPNQFAQVGMGGSQGGGQFEQGEGRSGSLQDQQGGTTTRSTPLGEGTDTEFDNENRDTQQQQQQDRSRQRSPGFENEDDDVMNRDSGNMRREGNQNFGQE</sequence>
<feature type="compositionally biased region" description="Gly residues" evidence="1">
    <location>
        <begin position="21"/>
        <end position="31"/>
    </location>
</feature>
<name>A0A6I4TG89_9SPHN</name>